<dbReference type="EMBL" id="BGZK01000556">
    <property type="protein sequence ID" value="GBP50028.1"/>
    <property type="molecule type" value="Genomic_DNA"/>
</dbReference>
<evidence type="ECO:0000313" key="1">
    <source>
        <dbReference type="EMBL" id="GBP50028.1"/>
    </source>
</evidence>
<evidence type="ECO:0000313" key="2">
    <source>
        <dbReference type="Proteomes" id="UP000299102"/>
    </source>
</evidence>
<sequence length="88" mass="9457">MKQNGDVEFLSSGGCENRILNSIRQTGGEADRASRALVRTHSTNFVTDLKSVSSHARNVKASSSAADVTQRRTCVRVGLPGVRIKPDS</sequence>
<name>A0A4C1WF93_EUMVA</name>
<keyword evidence="2" id="KW-1185">Reference proteome</keyword>
<gene>
    <name evidence="1" type="ORF">EVAR_46650_1</name>
</gene>
<protein>
    <submittedName>
        <fullName evidence="1">Uncharacterized protein</fullName>
    </submittedName>
</protein>
<comment type="caution">
    <text evidence="1">The sequence shown here is derived from an EMBL/GenBank/DDBJ whole genome shotgun (WGS) entry which is preliminary data.</text>
</comment>
<reference evidence="1 2" key="1">
    <citation type="journal article" date="2019" name="Commun. Biol.">
        <title>The bagworm genome reveals a unique fibroin gene that provides high tensile strength.</title>
        <authorList>
            <person name="Kono N."/>
            <person name="Nakamura H."/>
            <person name="Ohtoshi R."/>
            <person name="Tomita M."/>
            <person name="Numata K."/>
            <person name="Arakawa K."/>
        </authorList>
    </citation>
    <scope>NUCLEOTIDE SEQUENCE [LARGE SCALE GENOMIC DNA]</scope>
</reference>
<proteinExistence type="predicted"/>
<accession>A0A4C1WF93</accession>
<dbReference type="Proteomes" id="UP000299102">
    <property type="component" value="Unassembled WGS sequence"/>
</dbReference>
<dbReference type="AlphaFoldDB" id="A0A4C1WF93"/>
<organism evidence="1 2">
    <name type="scientific">Eumeta variegata</name>
    <name type="common">Bagworm moth</name>
    <name type="synonym">Eumeta japonica</name>
    <dbReference type="NCBI Taxonomy" id="151549"/>
    <lineage>
        <taxon>Eukaryota</taxon>
        <taxon>Metazoa</taxon>
        <taxon>Ecdysozoa</taxon>
        <taxon>Arthropoda</taxon>
        <taxon>Hexapoda</taxon>
        <taxon>Insecta</taxon>
        <taxon>Pterygota</taxon>
        <taxon>Neoptera</taxon>
        <taxon>Endopterygota</taxon>
        <taxon>Lepidoptera</taxon>
        <taxon>Glossata</taxon>
        <taxon>Ditrysia</taxon>
        <taxon>Tineoidea</taxon>
        <taxon>Psychidae</taxon>
        <taxon>Oiketicinae</taxon>
        <taxon>Eumeta</taxon>
    </lineage>
</organism>